<protein>
    <submittedName>
        <fullName evidence="1">Uncharacterized protein</fullName>
    </submittedName>
</protein>
<evidence type="ECO:0000313" key="1">
    <source>
        <dbReference type="EMBL" id="ACJ83611.1"/>
    </source>
</evidence>
<dbReference type="AlphaFoldDB" id="B7FG05"/>
<dbReference type="EMBL" id="BT050943">
    <property type="protein sequence ID" value="ACJ83611.1"/>
    <property type="molecule type" value="mRNA"/>
</dbReference>
<proteinExistence type="evidence at transcript level"/>
<organism evidence="1">
    <name type="scientific">Medicago truncatula</name>
    <name type="common">Barrel medic</name>
    <name type="synonym">Medicago tribuloides</name>
    <dbReference type="NCBI Taxonomy" id="3880"/>
    <lineage>
        <taxon>Eukaryota</taxon>
        <taxon>Viridiplantae</taxon>
        <taxon>Streptophyta</taxon>
        <taxon>Embryophyta</taxon>
        <taxon>Tracheophyta</taxon>
        <taxon>Spermatophyta</taxon>
        <taxon>Magnoliopsida</taxon>
        <taxon>eudicotyledons</taxon>
        <taxon>Gunneridae</taxon>
        <taxon>Pentapetalae</taxon>
        <taxon>rosids</taxon>
        <taxon>fabids</taxon>
        <taxon>Fabales</taxon>
        <taxon>Fabaceae</taxon>
        <taxon>Papilionoideae</taxon>
        <taxon>50 kb inversion clade</taxon>
        <taxon>NPAAA clade</taxon>
        <taxon>Hologalegina</taxon>
        <taxon>IRL clade</taxon>
        <taxon>Trifolieae</taxon>
        <taxon>Medicago</taxon>
    </lineage>
</organism>
<sequence>MLLKLPATHSLLVNRFCLKPSNCRNSLNRSVVLVQLFCQCFPSTDEKSLFSKS</sequence>
<name>B7FG05_MEDTR</name>
<accession>B7FG05</accession>
<reference evidence="1" key="1">
    <citation type="submission" date="2008-12" db="EMBL/GenBank/DDBJ databases">
        <title>Medicago truncatula full length cdna cloning project.</title>
        <authorList>
            <person name="Moskal W."/>
            <person name="Chan A."/>
            <person name="Cheung F."/>
            <person name="Xiao Y."/>
            <person name="Town C.D."/>
        </authorList>
    </citation>
    <scope>NUCLEOTIDE SEQUENCE</scope>
</reference>